<name>A0A6N3CK74_MEDGN</name>
<evidence type="ECO:0000313" key="1">
    <source>
        <dbReference type="EMBL" id="VYU16352.1"/>
    </source>
</evidence>
<reference evidence="1" key="1">
    <citation type="submission" date="2019-11" db="EMBL/GenBank/DDBJ databases">
        <authorList>
            <person name="Feng L."/>
        </authorList>
    </citation>
    <scope>NUCLEOTIDE SEQUENCE</scope>
    <source>
        <strain evidence="1">RgnavusLFYP19</strain>
    </source>
</reference>
<protein>
    <submittedName>
        <fullName evidence="1">5-methyltetrahydropteroyltriglutamate--homocysteine methyltransferase</fullName>
    </submittedName>
</protein>
<proteinExistence type="predicted"/>
<gene>
    <name evidence="1" type="ORF">RGLFYP19_01599</name>
</gene>
<dbReference type="InterPro" id="IPR038071">
    <property type="entry name" value="UROD/MetE-like_sf"/>
</dbReference>
<dbReference type="SUPFAM" id="SSF51726">
    <property type="entry name" value="UROD/MetE-like"/>
    <property type="match status" value="1"/>
</dbReference>
<dbReference type="Gene3D" id="3.20.20.210">
    <property type="match status" value="1"/>
</dbReference>
<dbReference type="GO" id="GO:0032259">
    <property type="term" value="P:methylation"/>
    <property type="evidence" value="ECO:0007669"/>
    <property type="project" value="UniProtKB-KW"/>
</dbReference>
<accession>A0A6N3CK74</accession>
<sequence length="111" mass="12513">MYDSVAPIISKIPYDGFFVEYDDERSGGFEPWKILNGSKATFVVGLISTKNARLETQEEIKQRFLEAKEIIGENIALSPQCGFASVEEGNCIDEKVQWDKIDLLVSCNDFL</sequence>
<dbReference type="GO" id="GO:0008168">
    <property type="term" value="F:methyltransferase activity"/>
    <property type="evidence" value="ECO:0007669"/>
    <property type="project" value="UniProtKB-KW"/>
</dbReference>
<organism evidence="1">
    <name type="scientific">Mediterraneibacter gnavus</name>
    <name type="common">Ruminococcus gnavus</name>
    <dbReference type="NCBI Taxonomy" id="33038"/>
    <lineage>
        <taxon>Bacteria</taxon>
        <taxon>Bacillati</taxon>
        <taxon>Bacillota</taxon>
        <taxon>Clostridia</taxon>
        <taxon>Lachnospirales</taxon>
        <taxon>Lachnospiraceae</taxon>
        <taxon>Mediterraneibacter</taxon>
    </lineage>
</organism>
<dbReference type="EMBL" id="CACRUK010000019">
    <property type="protein sequence ID" value="VYU16352.1"/>
    <property type="molecule type" value="Genomic_DNA"/>
</dbReference>
<keyword evidence="1" id="KW-0489">Methyltransferase</keyword>
<dbReference type="PANTHER" id="PTHR43844:SF1">
    <property type="entry name" value="METHIONINE SYNTHASE"/>
    <property type="match status" value="1"/>
</dbReference>
<keyword evidence="1" id="KW-0808">Transferase</keyword>
<dbReference type="AlphaFoldDB" id="A0A6N3CK74"/>
<dbReference type="PANTHER" id="PTHR43844">
    <property type="entry name" value="METHIONINE SYNTHASE"/>
    <property type="match status" value="1"/>
</dbReference>